<dbReference type="Proteomes" id="UP000477311">
    <property type="component" value="Unassembled WGS sequence"/>
</dbReference>
<feature type="domain" description="Helicase ATP-binding" evidence="11">
    <location>
        <begin position="113"/>
        <end position="291"/>
    </location>
</feature>
<dbReference type="PRINTS" id="PR00906">
    <property type="entry name" value="SECA"/>
</dbReference>
<dbReference type="PANTHER" id="PTHR30612:SF0">
    <property type="entry name" value="CHLOROPLAST PROTEIN-TRANSPORTING ATPASE"/>
    <property type="match status" value="1"/>
</dbReference>
<dbReference type="InterPro" id="IPR011115">
    <property type="entry name" value="SecA_DEAD"/>
</dbReference>
<dbReference type="Gene3D" id="3.40.50.300">
    <property type="entry name" value="P-loop containing nucleotide triphosphate hydrolases"/>
    <property type="match status" value="2"/>
</dbReference>
<dbReference type="SMART" id="SM00958">
    <property type="entry name" value="SecA_PP_bind"/>
    <property type="match status" value="1"/>
</dbReference>
<keyword evidence="1 10" id="KW-0813">Transport</keyword>
<dbReference type="GO" id="GO:0065002">
    <property type="term" value="P:intracellular protein transmembrane transport"/>
    <property type="evidence" value="ECO:0007669"/>
    <property type="project" value="UniProtKB-UniRule"/>
</dbReference>
<evidence type="ECO:0000256" key="2">
    <source>
        <dbReference type="ARBA" id="ARBA00022475"/>
    </source>
</evidence>
<name>A0A6M1S112_9BACT</name>
<dbReference type="PROSITE" id="PS51192">
    <property type="entry name" value="HELICASE_ATP_BIND_1"/>
    <property type="match status" value="1"/>
</dbReference>
<feature type="binding site" evidence="10">
    <location>
        <position position="111"/>
    </location>
    <ligand>
        <name>ATP</name>
        <dbReference type="ChEBI" id="CHEBI:30616"/>
    </ligand>
</feature>
<dbReference type="PANTHER" id="PTHR30612">
    <property type="entry name" value="SECA INNER MEMBRANE COMPONENT OF SEC PROTEIN SECRETION SYSTEM"/>
    <property type="match status" value="1"/>
</dbReference>
<keyword evidence="5 10" id="KW-0067">ATP-binding</keyword>
<dbReference type="AlphaFoldDB" id="A0A6M1S112"/>
<comment type="caution">
    <text evidence="14">The sequence shown here is derived from an EMBL/GenBank/DDBJ whole genome shotgun (WGS) entry which is preliminary data.</text>
</comment>
<dbReference type="CDD" id="cd18803">
    <property type="entry name" value="SF2_C_secA"/>
    <property type="match status" value="1"/>
</dbReference>
<dbReference type="GO" id="GO:0017038">
    <property type="term" value="P:protein import"/>
    <property type="evidence" value="ECO:0007669"/>
    <property type="project" value="InterPro"/>
</dbReference>
<feature type="binding site" evidence="10">
    <location>
        <position position="540"/>
    </location>
    <ligand>
        <name>ATP</name>
        <dbReference type="ChEBI" id="CHEBI:30616"/>
    </ligand>
</feature>
<dbReference type="RefSeq" id="WP_165106856.1">
    <property type="nucleotide sequence ID" value="NZ_JAAKYA010000043.1"/>
</dbReference>
<feature type="domain" description="Helicase C-terminal" evidence="12">
    <location>
        <begin position="458"/>
        <end position="618"/>
    </location>
</feature>
<keyword evidence="3 10" id="KW-0963">Cytoplasm</keyword>
<protein>
    <recommendedName>
        <fullName evidence="10">Protein translocase subunit SecA</fullName>
        <ecNumber evidence="10">7.4.2.8</ecNumber>
    </recommendedName>
</protein>
<dbReference type="SUPFAM" id="SSF52540">
    <property type="entry name" value="P-loop containing nucleoside triphosphate hydrolases"/>
    <property type="match status" value="2"/>
</dbReference>
<evidence type="ECO:0000256" key="7">
    <source>
        <dbReference type="ARBA" id="ARBA00022967"/>
    </source>
</evidence>
<dbReference type="GO" id="GO:0008564">
    <property type="term" value="F:protein-exporting ATPase activity"/>
    <property type="evidence" value="ECO:0007669"/>
    <property type="project" value="UniProtKB-EC"/>
</dbReference>
<evidence type="ECO:0000256" key="4">
    <source>
        <dbReference type="ARBA" id="ARBA00022741"/>
    </source>
</evidence>
<dbReference type="EMBL" id="JAAKYA010000043">
    <property type="protein sequence ID" value="NGO39060.1"/>
    <property type="molecule type" value="Genomic_DNA"/>
</dbReference>
<sequence length="662" mass="74715">MNASTLQIAVWTPTRVPPLTRGLDALVDRCIGYWQRRSARLHQLRNTAEEVIRLAPQLRICSDAVLRERLTGYREQFRRPDRVSEPVLREALAAVREAATRTIGLEPFPEQILGALALYRGFLAEMATGEGKTLTAGLAAVLFGWTRRPCHVVTVNDYLAERDAAWMRPLFEFCGVTSGCVLSTMDAAARRRAYACDVTYTTSKEVVADFLRDRLALGAAGSHPARLWLAQLVGTQPHPAPCVQRGLHTAIVDEADSVLIDEAVTPLIISASTNTPAEEEIYRRAWAVAASLQPGRHYRVDPRHRDVELLPPGRAALEEAWETVPRYWRSPWRREQLLRQALVAREFFHRNVQYVVQDRQVILVDEFTGRLMPHRRWRAGLHQLIEAREGLPLTPPDQTLARLSFQRFFRLYRHLCGMTGTAQEAAAEFWHVYRLPVLVIPRHRPCIREQWPDCVFPDTESKWRAVVEEIGRVHATGRPVLVGTRSVAASEELARRLREAGLEFNLLNATRHREEAAIVAQAGQPGRITIATNMAGRGTDIKLGPGVAALGGLHVIATEKHESPRIDRQLYGRAGRQGDPGSARAFLSLEDELFRRFLPGSLRRALTHMLRHWVPGSERAAAAACVLAQHRAAREAYRQRLRVLRHDTWLDESLSFVPPERL</sequence>
<dbReference type="Pfam" id="PF01043">
    <property type="entry name" value="SecA_PP_bind"/>
    <property type="match status" value="1"/>
</dbReference>
<dbReference type="SMART" id="SM00957">
    <property type="entry name" value="SecA_DEAD"/>
    <property type="match status" value="1"/>
</dbReference>
<reference evidence="14 15" key="1">
    <citation type="submission" date="2020-02" db="EMBL/GenBank/DDBJ databases">
        <title>Draft genome sequence of Limisphaera ngatamarikiensis NGM72.4T, a thermophilic Verrucomicrobia grouped in subdivision 3.</title>
        <authorList>
            <person name="Carere C.R."/>
            <person name="Steen J."/>
            <person name="Hugenholtz P."/>
            <person name="Stott M.B."/>
        </authorList>
    </citation>
    <scope>NUCLEOTIDE SEQUENCE [LARGE SCALE GENOMIC DNA]</scope>
    <source>
        <strain evidence="14 15">NGM72.4</strain>
    </source>
</reference>
<evidence type="ECO:0000256" key="8">
    <source>
        <dbReference type="ARBA" id="ARBA00023010"/>
    </source>
</evidence>
<dbReference type="PROSITE" id="PS51194">
    <property type="entry name" value="HELICASE_CTER"/>
    <property type="match status" value="1"/>
</dbReference>
<dbReference type="HAMAP" id="MF_01382">
    <property type="entry name" value="SecA"/>
    <property type="match status" value="1"/>
</dbReference>
<keyword evidence="6 10" id="KW-0653">Protein transport</keyword>
<comment type="similarity">
    <text evidence="10">Belongs to the SecA family.</text>
</comment>
<dbReference type="Pfam" id="PF07517">
    <property type="entry name" value="SecA_DEAD"/>
    <property type="match status" value="1"/>
</dbReference>
<gene>
    <name evidence="10" type="primary">secA</name>
    <name evidence="14" type="ORF">G4L39_06570</name>
</gene>
<evidence type="ECO:0000259" key="12">
    <source>
        <dbReference type="PROSITE" id="PS51194"/>
    </source>
</evidence>
<dbReference type="Gene3D" id="3.90.1440.10">
    <property type="entry name" value="SecA, preprotein cross-linking domain"/>
    <property type="match status" value="1"/>
</dbReference>
<dbReference type="GO" id="GO:0005886">
    <property type="term" value="C:plasma membrane"/>
    <property type="evidence" value="ECO:0007669"/>
    <property type="project" value="UniProtKB-SubCell"/>
</dbReference>
<dbReference type="InterPro" id="IPR027417">
    <property type="entry name" value="P-loop_NTPase"/>
</dbReference>
<accession>A0A6M1S112</accession>
<evidence type="ECO:0000259" key="11">
    <source>
        <dbReference type="PROSITE" id="PS51192"/>
    </source>
</evidence>
<evidence type="ECO:0000256" key="1">
    <source>
        <dbReference type="ARBA" id="ARBA00022448"/>
    </source>
</evidence>
<dbReference type="GO" id="GO:0005829">
    <property type="term" value="C:cytosol"/>
    <property type="evidence" value="ECO:0007669"/>
    <property type="project" value="TreeGrafter"/>
</dbReference>
<dbReference type="FunFam" id="3.40.50.300:FF:000429">
    <property type="entry name" value="Preprotein translocase subunit SecA"/>
    <property type="match status" value="1"/>
</dbReference>
<dbReference type="GO" id="GO:0043952">
    <property type="term" value="P:protein transport by the Sec complex"/>
    <property type="evidence" value="ECO:0007669"/>
    <property type="project" value="TreeGrafter"/>
</dbReference>
<dbReference type="InterPro" id="IPR020937">
    <property type="entry name" value="SecA_CS"/>
</dbReference>
<comment type="function">
    <text evidence="10">Part of the Sec protein translocase complex. Interacts with the SecYEG preprotein conducting channel. Has a central role in coupling the hydrolysis of ATP to the transfer of proteins into and across the cell membrane, serving as an ATP-driven molecular motor driving the stepwise translocation of polypeptide chains across the membrane.</text>
</comment>
<dbReference type="InterPro" id="IPR044722">
    <property type="entry name" value="SecA_SF2_C"/>
</dbReference>
<keyword evidence="9 10" id="KW-0472">Membrane</keyword>
<dbReference type="InterPro" id="IPR011130">
    <property type="entry name" value="SecA_preprotein_X-link_dom"/>
</dbReference>
<dbReference type="GO" id="GO:0006605">
    <property type="term" value="P:protein targeting"/>
    <property type="evidence" value="ECO:0007669"/>
    <property type="project" value="UniProtKB-UniRule"/>
</dbReference>
<dbReference type="InterPro" id="IPR014018">
    <property type="entry name" value="SecA_motor_DEAD"/>
</dbReference>
<dbReference type="SUPFAM" id="SSF81767">
    <property type="entry name" value="Pre-protein crosslinking domain of SecA"/>
    <property type="match status" value="1"/>
</dbReference>
<dbReference type="CDD" id="cd17928">
    <property type="entry name" value="DEXDc_SecA"/>
    <property type="match status" value="1"/>
</dbReference>
<comment type="catalytic activity">
    <reaction evidence="10">
        <text>ATP + H2O + cellular proteinSide 1 = ADP + phosphate + cellular proteinSide 2.</text>
        <dbReference type="EC" id="7.4.2.8"/>
    </reaction>
</comment>
<dbReference type="InterPro" id="IPR036670">
    <property type="entry name" value="SecA_X-link_sf"/>
</dbReference>
<dbReference type="InterPro" id="IPR000185">
    <property type="entry name" value="SecA"/>
</dbReference>
<evidence type="ECO:0000256" key="9">
    <source>
        <dbReference type="ARBA" id="ARBA00023136"/>
    </source>
</evidence>
<feature type="binding site" evidence="10">
    <location>
        <begin position="129"/>
        <end position="133"/>
    </location>
    <ligand>
        <name>ATP</name>
        <dbReference type="ChEBI" id="CHEBI:30616"/>
    </ligand>
</feature>
<dbReference type="InterPro" id="IPR001650">
    <property type="entry name" value="Helicase_C-like"/>
</dbReference>
<keyword evidence="2 10" id="KW-1003">Cell membrane</keyword>
<feature type="domain" description="SecA family profile" evidence="13">
    <location>
        <begin position="26"/>
        <end position="618"/>
    </location>
</feature>
<keyword evidence="4 10" id="KW-0547">Nucleotide-binding</keyword>
<comment type="subunit">
    <text evidence="10">Monomer and homodimer. Part of the essential Sec protein translocation apparatus which comprises SecA, SecYEG and auxiliary proteins SecDF. Other proteins may also be involved.</text>
</comment>
<dbReference type="InterPro" id="IPR014001">
    <property type="entry name" value="Helicase_ATP-bd"/>
</dbReference>
<evidence type="ECO:0000256" key="6">
    <source>
        <dbReference type="ARBA" id="ARBA00022927"/>
    </source>
</evidence>
<keyword evidence="7 10" id="KW-1278">Translocase</keyword>
<comment type="subcellular location">
    <subcellularLocation>
        <location evidence="10">Cell membrane</location>
        <topology evidence="10">Peripheral membrane protein</topology>
        <orientation evidence="10">Cytoplasmic side</orientation>
    </subcellularLocation>
    <subcellularLocation>
        <location evidence="10">Cytoplasm</location>
    </subcellularLocation>
    <text evidence="10">Distribution is 50-50.</text>
</comment>
<dbReference type="Pfam" id="PF21090">
    <property type="entry name" value="P-loop_SecA"/>
    <property type="match status" value="2"/>
</dbReference>
<keyword evidence="8 10" id="KW-0811">Translocation</keyword>
<dbReference type="PROSITE" id="PS01312">
    <property type="entry name" value="SECA"/>
    <property type="match status" value="1"/>
</dbReference>
<evidence type="ECO:0000313" key="15">
    <source>
        <dbReference type="Proteomes" id="UP000477311"/>
    </source>
</evidence>
<dbReference type="GO" id="GO:0005524">
    <property type="term" value="F:ATP binding"/>
    <property type="evidence" value="ECO:0007669"/>
    <property type="project" value="UniProtKB-UniRule"/>
</dbReference>
<evidence type="ECO:0000259" key="13">
    <source>
        <dbReference type="PROSITE" id="PS51196"/>
    </source>
</evidence>
<evidence type="ECO:0000313" key="14">
    <source>
        <dbReference type="EMBL" id="NGO39060.1"/>
    </source>
</evidence>
<evidence type="ECO:0000256" key="10">
    <source>
        <dbReference type="HAMAP-Rule" id="MF_01382"/>
    </source>
</evidence>
<dbReference type="EC" id="7.4.2.8" evidence="10"/>
<organism evidence="14 15">
    <name type="scientific">Limisphaera ngatamarikiensis</name>
    <dbReference type="NCBI Taxonomy" id="1324935"/>
    <lineage>
        <taxon>Bacteria</taxon>
        <taxon>Pseudomonadati</taxon>
        <taxon>Verrucomicrobiota</taxon>
        <taxon>Verrucomicrobiia</taxon>
        <taxon>Limisphaerales</taxon>
        <taxon>Limisphaeraceae</taxon>
        <taxon>Limisphaera</taxon>
    </lineage>
</organism>
<evidence type="ECO:0000256" key="5">
    <source>
        <dbReference type="ARBA" id="ARBA00022840"/>
    </source>
</evidence>
<evidence type="ECO:0000256" key="3">
    <source>
        <dbReference type="ARBA" id="ARBA00022490"/>
    </source>
</evidence>
<keyword evidence="15" id="KW-1185">Reference proteome</keyword>
<dbReference type="PROSITE" id="PS51196">
    <property type="entry name" value="SECA_MOTOR_DEAD"/>
    <property type="match status" value="1"/>
</dbReference>
<proteinExistence type="inferred from homology"/>
<dbReference type="GO" id="GO:0031522">
    <property type="term" value="C:cell envelope Sec protein transport complex"/>
    <property type="evidence" value="ECO:0007669"/>
    <property type="project" value="TreeGrafter"/>
</dbReference>